<dbReference type="AlphaFoldDB" id="A0A409VT01"/>
<dbReference type="Proteomes" id="UP000284706">
    <property type="component" value="Unassembled WGS sequence"/>
</dbReference>
<accession>A0A409VT01</accession>
<evidence type="ECO:0008006" key="4">
    <source>
        <dbReference type="Google" id="ProtNLM"/>
    </source>
</evidence>
<dbReference type="OrthoDB" id="3026402at2759"/>
<gene>
    <name evidence="2" type="ORF">CVT26_002532</name>
</gene>
<feature type="signal peptide" evidence="1">
    <location>
        <begin position="1"/>
        <end position="20"/>
    </location>
</feature>
<reference evidence="2 3" key="1">
    <citation type="journal article" date="2018" name="Evol. Lett.">
        <title>Horizontal gene cluster transfer increased hallucinogenic mushroom diversity.</title>
        <authorList>
            <person name="Reynolds H.T."/>
            <person name="Vijayakumar V."/>
            <person name="Gluck-Thaler E."/>
            <person name="Korotkin H.B."/>
            <person name="Matheny P.B."/>
            <person name="Slot J.C."/>
        </authorList>
    </citation>
    <scope>NUCLEOTIDE SEQUENCE [LARGE SCALE GENOMIC DNA]</scope>
    <source>
        <strain evidence="2 3">SRW20</strain>
    </source>
</reference>
<protein>
    <recommendedName>
        <fullName evidence="4">CBM1 domain-containing protein</fullName>
    </recommendedName>
</protein>
<dbReference type="EMBL" id="NHYE01005574">
    <property type="protein sequence ID" value="PPQ69377.1"/>
    <property type="molecule type" value="Genomic_DNA"/>
</dbReference>
<comment type="caution">
    <text evidence="2">The sequence shown here is derived from an EMBL/GenBank/DDBJ whole genome shotgun (WGS) entry which is preliminary data.</text>
</comment>
<keyword evidence="1" id="KW-0732">Signal</keyword>
<organism evidence="2 3">
    <name type="scientific">Gymnopilus dilepis</name>
    <dbReference type="NCBI Taxonomy" id="231916"/>
    <lineage>
        <taxon>Eukaryota</taxon>
        <taxon>Fungi</taxon>
        <taxon>Dikarya</taxon>
        <taxon>Basidiomycota</taxon>
        <taxon>Agaricomycotina</taxon>
        <taxon>Agaricomycetes</taxon>
        <taxon>Agaricomycetidae</taxon>
        <taxon>Agaricales</taxon>
        <taxon>Agaricineae</taxon>
        <taxon>Hymenogastraceae</taxon>
        <taxon>Gymnopilus</taxon>
    </lineage>
</organism>
<dbReference type="InParanoid" id="A0A409VT01"/>
<proteinExistence type="predicted"/>
<sequence length="177" mass="19317">MKLSALIFATALAFVSQAFATPTPQDTPPVRHCEWWYSGSTMSQRIPLLRTSVSHFGRNLLLRGNRRLPSLIAALSDRYPSSSFTGKESSLHKRDGKALPSFNPAWKLTAMNISAFVLATALVFVSQAFANPTPQGTPPVRHCEYFNRAGTLVKHPDLLCPTGYRCCGPFSASMGGT</sequence>
<evidence type="ECO:0000313" key="2">
    <source>
        <dbReference type="EMBL" id="PPQ69377.1"/>
    </source>
</evidence>
<feature type="chain" id="PRO_5019455790" description="CBM1 domain-containing protein" evidence="1">
    <location>
        <begin position="21"/>
        <end position="177"/>
    </location>
</feature>
<keyword evidence="3" id="KW-1185">Reference proteome</keyword>
<evidence type="ECO:0000313" key="3">
    <source>
        <dbReference type="Proteomes" id="UP000284706"/>
    </source>
</evidence>
<evidence type="ECO:0000256" key="1">
    <source>
        <dbReference type="SAM" id="SignalP"/>
    </source>
</evidence>
<name>A0A409VT01_9AGAR</name>